<dbReference type="OrthoDB" id="6057441at2"/>
<dbReference type="EMBL" id="PIQH01000003">
    <property type="protein sequence ID" value="RUO80731.1"/>
    <property type="molecule type" value="Genomic_DNA"/>
</dbReference>
<sequence>MKGLKVGVLLGVSLLIGQAVAGEFSGLKASDYQPGTRSYLVYMQNNETGAIRMSEIWQRTTEITEQGGKPVVKITQHWTSADERFNRELKSLNRLDDFAPIYHWTKN</sequence>
<evidence type="ECO:0000313" key="2">
    <source>
        <dbReference type="EMBL" id="RUO80731.1"/>
    </source>
</evidence>
<dbReference type="Proteomes" id="UP000287996">
    <property type="component" value="Unassembled WGS sequence"/>
</dbReference>
<keyword evidence="3" id="KW-1185">Reference proteome</keyword>
<dbReference type="AlphaFoldDB" id="A0A432ZSB5"/>
<accession>A0A432ZSB5</accession>
<feature type="chain" id="PRO_5019551184" evidence="1">
    <location>
        <begin position="22"/>
        <end position="107"/>
    </location>
</feature>
<proteinExistence type="predicted"/>
<protein>
    <submittedName>
        <fullName evidence="2">Uncharacterized protein</fullName>
    </submittedName>
</protein>
<keyword evidence="1" id="KW-0732">Signal</keyword>
<evidence type="ECO:0000256" key="1">
    <source>
        <dbReference type="SAM" id="SignalP"/>
    </source>
</evidence>
<gene>
    <name evidence="2" type="ORF">CWI84_03870</name>
</gene>
<name>A0A432ZSB5_9GAMM</name>
<reference evidence="2 3" key="1">
    <citation type="journal article" date="2011" name="Front. Microbiol.">
        <title>Genomic signatures of strain selection and enhancement in Bacillus atrophaeus var. globigii, a historical biowarfare simulant.</title>
        <authorList>
            <person name="Gibbons H.S."/>
            <person name="Broomall S.M."/>
            <person name="McNew L.A."/>
            <person name="Daligault H."/>
            <person name="Chapman C."/>
            <person name="Bruce D."/>
            <person name="Karavis M."/>
            <person name="Krepps M."/>
            <person name="McGregor P.A."/>
            <person name="Hong C."/>
            <person name="Park K.H."/>
            <person name="Akmal A."/>
            <person name="Feldman A."/>
            <person name="Lin J.S."/>
            <person name="Chang W.E."/>
            <person name="Higgs B.W."/>
            <person name="Demirev P."/>
            <person name="Lindquist J."/>
            <person name="Liem A."/>
            <person name="Fochler E."/>
            <person name="Read T.D."/>
            <person name="Tapia R."/>
            <person name="Johnson S."/>
            <person name="Bishop-Lilly K.A."/>
            <person name="Detter C."/>
            <person name="Han C."/>
            <person name="Sozhamannan S."/>
            <person name="Rosenzweig C.N."/>
            <person name="Skowronski E.W."/>
        </authorList>
    </citation>
    <scope>NUCLEOTIDE SEQUENCE [LARGE SCALE GENOMIC DNA]</scope>
    <source>
        <strain evidence="2 3">CC-PW-9</strain>
    </source>
</reference>
<organism evidence="2 3">
    <name type="scientific">Idiomarina tyrosinivorans</name>
    <dbReference type="NCBI Taxonomy" id="1445662"/>
    <lineage>
        <taxon>Bacteria</taxon>
        <taxon>Pseudomonadati</taxon>
        <taxon>Pseudomonadota</taxon>
        <taxon>Gammaproteobacteria</taxon>
        <taxon>Alteromonadales</taxon>
        <taxon>Idiomarinaceae</taxon>
        <taxon>Idiomarina</taxon>
    </lineage>
</organism>
<comment type="caution">
    <text evidence="2">The sequence shown here is derived from an EMBL/GenBank/DDBJ whole genome shotgun (WGS) entry which is preliminary data.</text>
</comment>
<evidence type="ECO:0000313" key="3">
    <source>
        <dbReference type="Proteomes" id="UP000287996"/>
    </source>
</evidence>
<feature type="signal peptide" evidence="1">
    <location>
        <begin position="1"/>
        <end position="21"/>
    </location>
</feature>
<dbReference type="RefSeq" id="WP_126841263.1">
    <property type="nucleotide sequence ID" value="NZ_PIQH01000003.1"/>
</dbReference>